<accession>B9GE15</accession>
<feature type="region of interest" description="Disordered" evidence="1">
    <location>
        <begin position="1"/>
        <end position="54"/>
    </location>
</feature>
<feature type="compositionally biased region" description="Basic and acidic residues" evidence="1">
    <location>
        <begin position="31"/>
        <end position="54"/>
    </location>
</feature>
<sequence>MTTLPPRSDDAPHELFIFSTSRRRTTTSPPRSDDALPVEPEREAASEVGEHERLGERCAHHVHQRRRRHEREVRRRELSRRWVGLTLAISPVRLTEVDDRNDRVKFK</sequence>
<gene>
    <name evidence="2" type="ORF">OsJ_36707</name>
</gene>
<name>B9GE15_ORYSJ</name>
<dbReference type="EMBL" id="CM000149">
    <property type="protein sequence ID" value="EEE53522.1"/>
    <property type="molecule type" value="Genomic_DNA"/>
</dbReference>
<reference evidence="2" key="2">
    <citation type="submission" date="2008-12" db="EMBL/GenBank/DDBJ databases">
        <title>Improved gene annotation of the rice (Oryza sativa) genomes.</title>
        <authorList>
            <person name="Wang J."/>
            <person name="Li R."/>
            <person name="Fan W."/>
            <person name="Huang Q."/>
            <person name="Zhang J."/>
            <person name="Zhou Y."/>
            <person name="Hu Y."/>
            <person name="Zi S."/>
            <person name="Li J."/>
            <person name="Ni P."/>
            <person name="Zheng H."/>
            <person name="Zhang Y."/>
            <person name="Zhao M."/>
            <person name="Hao Q."/>
            <person name="McDermott J."/>
            <person name="Samudrala R."/>
            <person name="Kristiansen K."/>
            <person name="Wong G.K.-S."/>
        </authorList>
    </citation>
    <scope>NUCLEOTIDE SEQUENCE</scope>
</reference>
<evidence type="ECO:0000313" key="2">
    <source>
        <dbReference type="EMBL" id="EEE53522.1"/>
    </source>
</evidence>
<dbReference type="Proteomes" id="UP000007752">
    <property type="component" value="Chromosome 12"/>
</dbReference>
<organism evidence="2">
    <name type="scientific">Oryza sativa subsp. japonica</name>
    <name type="common">Rice</name>
    <dbReference type="NCBI Taxonomy" id="39947"/>
    <lineage>
        <taxon>Eukaryota</taxon>
        <taxon>Viridiplantae</taxon>
        <taxon>Streptophyta</taxon>
        <taxon>Embryophyta</taxon>
        <taxon>Tracheophyta</taxon>
        <taxon>Spermatophyta</taxon>
        <taxon>Magnoliopsida</taxon>
        <taxon>Liliopsida</taxon>
        <taxon>Poales</taxon>
        <taxon>Poaceae</taxon>
        <taxon>BOP clade</taxon>
        <taxon>Oryzoideae</taxon>
        <taxon>Oryzeae</taxon>
        <taxon>Oryzinae</taxon>
        <taxon>Oryza</taxon>
        <taxon>Oryza sativa</taxon>
    </lineage>
</organism>
<protein>
    <submittedName>
        <fullName evidence="2">Uncharacterized protein</fullName>
    </submittedName>
</protein>
<proteinExistence type="predicted"/>
<dbReference type="AlphaFoldDB" id="B9GE15"/>
<evidence type="ECO:0000256" key="1">
    <source>
        <dbReference type="SAM" id="MobiDB-lite"/>
    </source>
</evidence>
<reference evidence="2" key="1">
    <citation type="journal article" date="2005" name="PLoS Biol.">
        <title>The genomes of Oryza sativa: a history of duplications.</title>
        <authorList>
            <person name="Yu J."/>
            <person name="Wang J."/>
            <person name="Lin W."/>
            <person name="Li S."/>
            <person name="Li H."/>
            <person name="Zhou J."/>
            <person name="Ni P."/>
            <person name="Dong W."/>
            <person name="Hu S."/>
            <person name="Zeng C."/>
            <person name="Zhang J."/>
            <person name="Zhang Y."/>
            <person name="Li R."/>
            <person name="Xu Z."/>
            <person name="Li S."/>
            <person name="Li X."/>
            <person name="Zheng H."/>
            <person name="Cong L."/>
            <person name="Lin L."/>
            <person name="Yin J."/>
            <person name="Geng J."/>
            <person name="Li G."/>
            <person name="Shi J."/>
            <person name="Liu J."/>
            <person name="Lv H."/>
            <person name="Li J."/>
            <person name="Wang J."/>
            <person name="Deng Y."/>
            <person name="Ran L."/>
            <person name="Shi X."/>
            <person name="Wang X."/>
            <person name="Wu Q."/>
            <person name="Li C."/>
            <person name="Ren X."/>
            <person name="Wang J."/>
            <person name="Wang X."/>
            <person name="Li D."/>
            <person name="Liu D."/>
            <person name="Zhang X."/>
            <person name="Ji Z."/>
            <person name="Zhao W."/>
            <person name="Sun Y."/>
            <person name="Zhang Z."/>
            <person name="Bao J."/>
            <person name="Han Y."/>
            <person name="Dong L."/>
            <person name="Ji J."/>
            <person name="Chen P."/>
            <person name="Wu S."/>
            <person name="Liu J."/>
            <person name="Xiao Y."/>
            <person name="Bu D."/>
            <person name="Tan J."/>
            <person name="Yang L."/>
            <person name="Ye C."/>
            <person name="Zhang J."/>
            <person name="Xu J."/>
            <person name="Zhou Y."/>
            <person name="Yu Y."/>
            <person name="Zhang B."/>
            <person name="Zhuang S."/>
            <person name="Wei H."/>
            <person name="Liu B."/>
            <person name="Lei M."/>
            <person name="Yu H."/>
            <person name="Li Y."/>
            <person name="Xu H."/>
            <person name="Wei S."/>
            <person name="He X."/>
            <person name="Fang L."/>
            <person name="Zhang Z."/>
            <person name="Zhang Y."/>
            <person name="Huang X."/>
            <person name="Su Z."/>
            <person name="Tong W."/>
            <person name="Li J."/>
            <person name="Tong Z."/>
            <person name="Li S."/>
            <person name="Ye J."/>
            <person name="Wang L."/>
            <person name="Fang L."/>
            <person name="Lei T."/>
            <person name="Chen C."/>
            <person name="Chen H."/>
            <person name="Xu Z."/>
            <person name="Li H."/>
            <person name="Huang H."/>
            <person name="Zhang F."/>
            <person name="Xu H."/>
            <person name="Li N."/>
            <person name="Zhao C."/>
            <person name="Li S."/>
            <person name="Dong L."/>
            <person name="Huang Y."/>
            <person name="Li L."/>
            <person name="Xi Y."/>
            <person name="Qi Q."/>
            <person name="Li W."/>
            <person name="Zhang B."/>
            <person name="Hu W."/>
            <person name="Zhang Y."/>
            <person name="Tian X."/>
            <person name="Jiao Y."/>
            <person name="Liang X."/>
            <person name="Jin J."/>
            <person name="Gao L."/>
            <person name="Zheng W."/>
            <person name="Hao B."/>
            <person name="Liu S."/>
            <person name="Wang W."/>
            <person name="Yuan L."/>
            <person name="Cao M."/>
            <person name="McDermott J."/>
            <person name="Samudrala R."/>
            <person name="Wang J."/>
            <person name="Wong G.K."/>
            <person name="Yang H."/>
        </authorList>
    </citation>
    <scope>NUCLEOTIDE SEQUENCE [LARGE SCALE GENOMIC DNA]</scope>
</reference>